<evidence type="ECO:0000256" key="1">
    <source>
        <dbReference type="ARBA" id="ARBA00009986"/>
    </source>
</evidence>
<dbReference type="Gene3D" id="3.40.605.10">
    <property type="entry name" value="Aldehyde Dehydrogenase, Chain A, domain 1"/>
    <property type="match status" value="1"/>
</dbReference>
<sequence length="489" mass="52238">MTEPIKLTLKDPDLLRQAMLIDGRWVQADSLATLDVRNPATGELVGRVPLAGAAETTRAIEAAERAMRDWRRVLPKERSRILRALYDLMLAHIDDLAVIMTAEQGKPLAEARGEILYAAGFIEWFAEEAKRTYGDIIPHNVDGRRLLAQRAPIGVFAAITPWNFPSAMLTRKAGPGWAAGCTGVIKPASQTPLSALALGVLAERAGLPAGVCNIVTGSARAIGAELTRHPAVRKLSFTGSTEVGSQLLAQCAPTVKKTSMELGGNAPFIVFDDADIDAAVKGALLAKYRNTGQACVAANRLLVQSSIYDAFARRLADESARLKVGNGMEAGVALGPLINEEAVLKLEQHIADARAKGAQVATGGRRHPMGGSFFEPTVLTDVPRDALIFSEETFGPVAPLFRFDTEDEAIALANDTPFGLASYVYTRDVGRIFRVVEGLDFGMVGVNEGLISTEVAPFGGVKLSGLGREGSKYGIDEYLEIKYVALGGL</sequence>
<dbReference type="InterPro" id="IPR016161">
    <property type="entry name" value="Ald_DH/histidinol_DH"/>
</dbReference>
<dbReference type="FunFam" id="3.40.605.10:FF:000005">
    <property type="entry name" value="Succinate-semialdehyde dehydrogenase I"/>
    <property type="match status" value="1"/>
</dbReference>
<evidence type="ECO:0000256" key="4">
    <source>
        <dbReference type="RuleBase" id="RU003345"/>
    </source>
</evidence>
<accession>A0A3N8R964</accession>
<dbReference type="PANTHER" id="PTHR43353:SF5">
    <property type="entry name" value="SUCCINATE-SEMIALDEHYDE DEHYDROGENASE, MITOCHONDRIAL"/>
    <property type="match status" value="1"/>
</dbReference>
<gene>
    <name evidence="6" type="ORF">DF051_17060</name>
</gene>
<keyword evidence="2 4" id="KW-0560">Oxidoreductase</keyword>
<dbReference type="GO" id="GO:0004777">
    <property type="term" value="F:succinate-semialdehyde dehydrogenase (NAD+) activity"/>
    <property type="evidence" value="ECO:0007669"/>
    <property type="project" value="TreeGrafter"/>
</dbReference>
<dbReference type="AlphaFoldDB" id="A0A3N8R964"/>
<dbReference type="PROSITE" id="PS00687">
    <property type="entry name" value="ALDEHYDE_DEHYDR_GLU"/>
    <property type="match status" value="1"/>
</dbReference>
<feature type="active site" evidence="3">
    <location>
        <position position="261"/>
    </location>
</feature>
<comment type="similarity">
    <text evidence="1 4">Belongs to the aldehyde dehydrogenase family.</text>
</comment>
<dbReference type="InterPro" id="IPR050740">
    <property type="entry name" value="Aldehyde_DH_Superfamily"/>
</dbReference>
<name>A0A3N8R964_9BURK</name>
<comment type="caution">
    <text evidence="6">The sequence shown here is derived from an EMBL/GenBank/DDBJ whole genome shotgun (WGS) entry which is preliminary data.</text>
</comment>
<dbReference type="FunFam" id="3.40.309.10:FF:000004">
    <property type="entry name" value="Succinate-semialdehyde dehydrogenase I"/>
    <property type="match status" value="1"/>
</dbReference>
<dbReference type="NCBIfam" id="TIGR01780">
    <property type="entry name" value="SSADH"/>
    <property type="match status" value="1"/>
</dbReference>
<evidence type="ECO:0000313" key="6">
    <source>
        <dbReference type="EMBL" id="RQT14873.1"/>
    </source>
</evidence>
<dbReference type="SUPFAM" id="SSF53720">
    <property type="entry name" value="ALDH-like"/>
    <property type="match status" value="1"/>
</dbReference>
<evidence type="ECO:0000256" key="3">
    <source>
        <dbReference type="PROSITE-ProRule" id="PRU10007"/>
    </source>
</evidence>
<dbReference type="InterPro" id="IPR016163">
    <property type="entry name" value="Ald_DH_C"/>
</dbReference>
<organism evidence="6 7">
    <name type="scientific">Burkholderia contaminans</name>
    <dbReference type="NCBI Taxonomy" id="488447"/>
    <lineage>
        <taxon>Bacteria</taxon>
        <taxon>Pseudomonadati</taxon>
        <taxon>Pseudomonadota</taxon>
        <taxon>Betaproteobacteria</taxon>
        <taxon>Burkholderiales</taxon>
        <taxon>Burkholderiaceae</taxon>
        <taxon>Burkholderia</taxon>
        <taxon>Burkholderia cepacia complex</taxon>
    </lineage>
</organism>
<dbReference type="RefSeq" id="WP_124579895.1">
    <property type="nucleotide sequence ID" value="NZ_QTQV01000009.1"/>
</dbReference>
<dbReference type="EMBL" id="QTQV01000009">
    <property type="protein sequence ID" value="RQT14873.1"/>
    <property type="molecule type" value="Genomic_DNA"/>
</dbReference>
<dbReference type="InterPro" id="IPR029510">
    <property type="entry name" value="Ald_DH_CS_GLU"/>
</dbReference>
<dbReference type="PANTHER" id="PTHR43353">
    <property type="entry name" value="SUCCINATE-SEMIALDEHYDE DEHYDROGENASE, MITOCHONDRIAL"/>
    <property type="match status" value="1"/>
</dbReference>
<dbReference type="InterPro" id="IPR016162">
    <property type="entry name" value="Ald_DH_N"/>
</dbReference>
<feature type="domain" description="Aldehyde dehydrogenase" evidence="5">
    <location>
        <begin position="25"/>
        <end position="484"/>
    </location>
</feature>
<dbReference type="CDD" id="cd07103">
    <property type="entry name" value="ALDH_F5_SSADH_GabD"/>
    <property type="match status" value="1"/>
</dbReference>
<protein>
    <submittedName>
        <fullName evidence="6">NAD-dependent succinate-semialdehyde dehydrogenase</fullName>
    </submittedName>
</protein>
<dbReference type="Proteomes" id="UP000277921">
    <property type="component" value="Unassembled WGS sequence"/>
</dbReference>
<dbReference type="Pfam" id="PF00171">
    <property type="entry name" value="Aldedh"/>
    <property type="match status" value="1"/>
</dbReference>
<dbReference type="Gene3D" id="3.40.309.10">
    <property type="entry name" value="Aldehyde Dehydrogenase, Chain A, domain 2"/>
    <property type="match status" value="1"/>
</dbReference>
<reference evidence="6 7" key="1">
    <citation type="submission" date="2018-08" db="EMBL/GenBank/DDBJ databases">
        <title>Comparative analysis of Burkholderia isolates from Puerto Rico.</title>
        <authorList>
            <person name="Hall C."/>
            <person name="Sahl J."/>
            <person name="Wagner D."/>
        </authorList>
    </citation>
    <scope>NUCLEOTIDE SEQUENCE [LARGE SCALE GENOMIC DNA]</scope>
    <source>
        <strain evidence="6 7">Bp9025</strain>
    </source>
</reference>
<proteinExistence type="inferred from homology"/>
<dbReference type="InterPro" id="IPR010102">
    <property type="entry name" value="Succ_semiAld_DH"/>
</dbReference>
<evidence type="ECO:0000256" key="2">
    <source>
        <dbReference type="ARBA" id="ARBA00023002"/>
    </source>
</evidence>
<dbReference type="GO" id="GO:0009450">
    <property type="term" value="P:gamma-aminobutyric acid catabolic process"/>
    <property type="evidence" value="ECO:0007669"/>
    <property type="project" value="InterPro"/>
</dbReference>
<dbReference type="InterPro" id="IPR016160">
    <property type="entry name" value="Ald_DH_CS_CYS"/>
</dbReference>
<dbReference type="GO" id="GO:0005829">
    <property type="term" value="C:cytosol"/>
    <property type="evidence" value="ECO:0007669"/>
    <property type="project" value="TreeGrafter"/>
</dbReference>
<evidence type="ECO:0000259" key="5">
    <source>
        <dbReference type="Pfam" id="PF00171"/>
    </source>
</evidence>
<dbReference type="PROSITE" id="PS00070">
    <property type="entry name" value="ALDEHYDE_DEHYDR_CYS"/>
    <property type="match status" value="1"/>
</dbReference>
<dbReference type="InterPro" id="IPR015590">
    <property type="entry name" value="Aldehyde_DH_dom"/>
</dbReference>
<evidence type="ECO:0000313" key="7">
    <source>
        <dbReference type="Proteomes" id="UP000277921"/>
    </source>
</evidence>